<dbReference type="PRINTS" id="PR01040">
    <property type="entry name" value="TRNASYNTHTYR"/>
</dbReference>
<gene>
    <name evidence="8" type="ORF">S01H4_11812</name>
</gene>
<evidence type="ECO:0000256" key="5">
    <source>
        <dbReference type="ARBA" id="ARBA00022917"/>
    </source>
</evidence>
<keyword evidence="4" id="KW-0067">ATP-binding</keyword>
<dbReference type="NCBIfam" id="TIGR00234">
    <property type="entry name" value="tyrS"/>
    <property type="match status" value="1"/>
</dbReference>
<dbReference type="GO" id="GO:0004831">
    <property type="term" value="F:tyrosine-tRNA ligase activity"/>
    <property type="evidence" value="ECO:0007669"/>
    <property type="project" value="UniProtKB-EC"/>
</dbReference>
<dbReference type="EC" id="6.1.1.1" evidence="1"/>
<dbReference type="InterPro" id="IPR024088">
    <property type="entry name" value="Tyr-tRNA-ligase_bac-type"/>
</dbReference>
<dbReference type="EMBL" id="BART01004870">
    <property type="protein sequence ID" value="GAG58013.1"/>
    <property type="molecule type" value="Genomic_DNA"/>
</dbReference>
<organism evidence="8">
    <name type="scientific">marine sediment metagenome</name>
    <dbReference type="NCBI Taxonomy" id="412755"/>
    <lineage>
        <taxon>unclassified sequences</taxon>
        <taxon>metagenomes</taxon>
        <taxon>ecological metagenomes</taxon>
    </lineage>
</organism>
<proteinExistence type="predicted"/>
<dbReference type="GO" id="GO:0005524">
    <property type="term" value="F:ATP binding"/>
    <property type="evidence" value="ECO:0007669"/>
    <property type="project" value="UniProtKB-KW"/>
</dbReference>
<keyword evidence="6" id="KW-0030">Aminoacyl-tRNA synthetase</keyword>
<dbReference type="Gene3D" id="1.10.240.10">
    <property type="entry name" value="Tyrosyl-Transfer RNA Synthetase"/>
    <property type="match status" value="1"/>
</dbReference>
<dbReference type="PANTHER" id="PTHR11766:SF1">
    <property type="entry name" value="TYROSINE--TRNA LIGASE"/>
    <property type="match status" value="1"/>
</dbReference>
<evidence type="ECO:0000256" key="7">
    <source>
        <dbReference type="ARBA" id="ARBA00048248"/>
    </source>
</evidence>
<evidence type="ECO:0000256" key="2">
    <source>
        <dbReference type="ARBA" id="ARBA00022598"/>
    </source>
</evidence>
<accession>X0ZCG8</accession>
<evidence type="ECO:0000313" key="8">
    <source>
        <dbReference type="EMBL" id="GAG58013.1"/>
    </source>
</evidence>
<dbReference type="InterPro" id="IPR002307">
    <property type="entry name" value="Tyr-tRNA-ligase"/>
</dbReference>
<feature type="non-terminal residue" evidence="8">
    <location>
        <position position="1"/>
    </location>
</feature>
<dbReference type="PANTHER" id="PTHR11766">
    <property type="entry name" value="TYROSYL-TRNA SYNTHETASE"/>
    <property type="match status" value="1"/>
</dbReference>
<dbReference type="CDD" id="cd00805">
    <property type="entry name" value="TyrRS_core"/>
    <property type="match status" value="1"/>
</dbReference>
<dbReference type="Pfam" id="PF00579">
    <property type="entry name" value="tRNA-synt_1b"/>
    <property type="match status" value="1"/>
</dbReference>
<dbReference type="InterPro" id="IPR014729">
    <property type="entry name" value="Rossmann-like_a/b/a_fold"/>
</dbReference>
<evidence type="ECO:0000256" key="3">
    <source>
        <dbReference type="ARBA" id="ARBA00022741"/>
    </source>
</evidence>
<evidence type="ECO:0000256" key="6">
    <source>
        <dbReference type="ARBA" id="ARBA00023146"/>
    </source>
</evidence>
<dbReference type="AlphaFoldDB" id="X0ZCG8"/>
<reference evidence="8" key="1">
    <citation type="journal article" date="2014" name="Front. Microbiol.">
        <title>High frequency of phylogenetically diverse reductive dehalogenase-homologous genes in deep subseafloor sedimentary metagenomes.</title>
        <authorList>
            <person name="Kawai M."/>
            <person name="Futagami T."/>
            <person name="Toyoda A."/>
            <person name="Takaki Y."/>
            <person name="Nishi S."/>
            <person name="Hori S."/>
            <person name="Arai W."/>
            <person name="Tsubouchi T."/>
            <person name="Morono Y."/>
            <person name="Uchiyama I."/>
            <person name="Ito T."/>
            <person name="Fujiyama A."/>
            <person name="Inagaki F."/>
            <person name="Takami H."/>
        </authorList>
    </citation>
    <scope>NUCLEOTIDE SEQUENCE</scope>
    <source>
        <strain evidence="8">Expedition CK06-06</strain>
    </source>
</reference>
<dbReference type="SUPFAM" id="SSF52374">
    <property type="entry name" value="Nucleotidylyl transferase"/>
    <property type="match status" value="1"/>
</dbReference>
<feature type="non-terminal residue" evidence="8">
    <location>
        <position position="278"/>
    </location>
</feature>
<protein>
    <recommendedName>
        <fullName evidence="1">tyrosine--tRNA ligase</fullName>
        <ecNumber evidence="1">6.1.1.1</ecNumber>
    </recommendedName>
</protein>
<keyword evidence="3" id="KW-0547">Nucleotide-binding</keyword>
<sequence length="278" mass="31711">HLGTAVPLRKLAQFQKAGHRVIFLIGDFTALIGDPSGQGKTRPQLSKEKIQENAETYLNQVGKILDVEKTEIRRNSEWYEKEGWRDIINLASKFTVARILERDDFEKRLRAGIEISVHEILYPIMQAYDSVKLKADLEIGGTDQKFNMLAGRRLMEKMKMSSQDIVTIKLLVGTDGAKKMSKSLGNYVGITEEPAEMFGKIMSIPDEQIMPYFELCTDVNLAEVEKIKNPRDQKARLALEIVKMYHSEVEAQKAAKEFDRIFKSKEVSSKMPEIKVDQ</sequence>
<keyword evidence="2" id="KW-0436">Ligase</keyword>
<comment type="caution">
    <text evidence="8">The sequence shown here is derived from an EMBL/GenBank/DDBJ whole genome shotgun (WGS) entry which is preliminary data.</text>
</comment>
<dbReference type="GO" id="GO:0005829">
    <property type="term" value="C:cytosol"/>
    <property type="evidence" value="ECO:0007669"/>
    <property type="project" value="TreeGrafter"/>
</dbReference>
<dbReference type="InterPro" id="IPR002305">
    <property type="entry name" value="aa-tRNA-synth_Ic"/>
</dbReference>
<name>X0ZCG8_9ZZZZ</name>
<dbReference type="Gene3D" id="3.40.50.620">
    <property type="entry name" value="HUPs"/>
    <property type="match status" value="1"/>
</dbReference>
<comment type="catalytic activity">
    <reaction evidence="7">
        <text>tRNA(Tyr) + L-tyrosine + ATP = L-tyrosyl-tRNA(Tyr) + AMP + diphosphate + H(+)</text>
        <dbReference type="Rhea" id="RHEA:10220"/>
        <dbReference type="Rhea" id="RHEA-COMP:9706"/>
        <dbReference type="Rhea" id="RHEA-COMP:9707"/>
        <dbReference type="ChEBI" id="CHEBI:15378"/>
        <dbReference type="ChEBI" id="CHEBI:30616"/>
        <dbReference type="ChEBI" id="CHEBI:33019"/>
        <dbReference type="ChEBI" id="CHEBI:58315"/>
        <dbReference type="ChEBI" id="CHEBI:78442"/>
        <dbReference type="ChEBI" id="CHEBI:78536"/>
        <dbReference type="ChEBI" id="CHEBI:456215"/>
        <dbReference type="EC" id="6.1.1.1"/>
    </reaction>
</comment>
<evidence type="ECO:0000256" key="1">
    <source>
        <dbReference type="ARBA" id="ARBA00013160"/>
    </source>
</evidence>
<evidence type="ECO:0000256" key="4">
    <source>
        <dbReference type="ARBA" id="ARBA00022840"/>
    </source>
</evidence>
<keyword evidence="5" id="KW-0648">Protein biosynthesis</keyword>
<dbReference type="GO" id="GO:0006437">
    <property type="term" value="P:tyrosyl-tRNA aminoacylation"/>
    <property type="evidence" value="ECO:0007669"/>
    <property type="project" value="InterPro"/>
</dbReference>